<feature type="transmembrane region" description="Helical" evidence="9">
    <location>
        <begin position="61"/>
        <end position="90"/>
    </location>
</feature>
<dbReference type="SUPFAM" id="SSF50199">
    <property type="entry name" value="Staphylococcal nuclease"/>
    <property type="match status" value="1"/>
</dbReference>
<dbReference type="InterPro" id="IPR035952">
    <property type="entry name" value="Rhomboid-like_sf"/>
</dbReference>
<evidence type="ECO:0000256" key="1">
    <source>
        <dbReference type="ARBA" id="ARBA00000156"/>
    </source>
</evidence>
<dbReference type="Gene3D" id="2.40.50.90">
    <property type="match status" value="1"/>
</dbReference>
<feature type="transmembrane region" description="Helical" evidence="9">
    <location>
        <begin position="102"/>
        <end position="131"/>
    </location>
</feature>
<gene>
    <name evidence="11" type="ORF">CHS0354_035256</name>
</gene>
<evidence type="ECO:0000256" key="5">
    <source>
        <dbReference type="ARBA" id="ARBA00022692"/>
    </source>
</evidence>
<dbReference type="InterPro" id="IPR035437">
    <property type="entry name" value="SNase_OB-fold_sf"/>
</dbReference>
<dbReference type="Proteomes" id="UP001195483">
    <property type="component" value="Unassembled WGS sequence"/>
</dbReference>
<keyword evidence="12" id="KW-1185">Reference proteome</keyword>
<dbReference type="GO" id="GO:0004252">
    <property type="term" value="F:serine-type endopeptidase activity"/>
    <property type="evidence" value="ECO:0007669"/>
    <property type="project" value="InterPro"/>
</dbReference>
<dbReference type="InterPro" id="IPR016071">
    <property type="entry name" value="Staphylococal_nuclease_OB-fold"/>
</dbReference>
<evidence type="ECO:0000256" key="4">
    <source>
        <dbReference type="ARBA" id="ARBA00013039"/>
    </source>
</evidence>
<reference evidence="11" key="1">
    <citation type="journal article" date="2021" name="Genome Biol. Evol.">
        <title>A High-Quality Reference Genome for a Parasitic Bivalve with Doubly Uniparental Inheritance (Bivalvia: Unionida).</title>
        <authorList>
            <person name="Smith C.H."/>
        </authorList>
    </citation>
    <scope>NUCLEOTIDE SEQUENCE</scope>
    <source>
        <strain evidence="11">CHS0354</strain>
    </source>
</reference>
<proteinExistence type="inferred from homology"/>
<dbReference type="Gene3D" id="1.20.1540.10">
    <property type="entry name" value="Rhomboid-like"/>
    <property type="match status" value="1"/>
</dbReference>
<accession>A0AAE0VPF5</accession>
<reference evidence="11" key="2">
    <citation type="journal article" date="2021" name="Genome Biol. Evol.">
        <title>Developing a high-quality reference genome for a parasitic bivalve with doubly uniparental inheritance (Bivalvia: Unionida).</title>
        <authorList>
            <person name="Smith C.H."/>
        </authorList>
    </citation>
    <scope>NUCLEOTIDE SEQUENCE</scope>
    <source>
        <strain evidence="11">CHS0354</strain>
        <tissue evidence="11">Mantle</tissue>
    </source>
</reference>
<feature type="transmembrane region" description="Helical" evidence="9">
    <location>
        <begin position="27"/>
        <end position="49"/>
    </location>
</feature>
<evidence type="ECO:0000256" key="2">
    <source>
        <dbReference type="ARBA" id="ARBA00004141"/>
    </source>
</evidence>
<evidence type="ECO:0000313" key="11">
    <source>
        <dbReference type="EMBL" id="KAK3584175.1"/>
    </source>
</evidence>
<dbReference type="SUPFAM" id="SSF144091">
    <property type="entry name" value="Rhomboid-like"/>
    <property type="match status" value="1"/>
</dbReference>
<comment type="similarity">
    <text evidence="3">Belongs to the peptidase S54 family.</text>
</comment>
<dbReference type="EC" id="3.4.21.105" evidence="4"/>
<feature type="domain" description="TNase-like" evidence="10">
    <location>
        <begin position="214"/>
        <end position="365"/>
    </location>
</feature>
<evidence type="ECO:0000256" key="9">
    <source>
        <dbReference type="SAM" id="Phobius"/>
    </source>
</evidence>
<protein>
    <recommendedName>
        <fullName evidence="4">rhomboid protease</fullName>
        <ecNumber evidence="4">3.4.21.105</ecNumber>
    </recommendedName>
</protein>
<dbReference type="PANTHER" id="PTHR43731">
    <property type="entry name" value="RHOMBOID PROTEASE"/>
    <property type="match status" value="1"/>
</dbReference>
<dbReference type="EMBL" id="JAEAOA010002069">
    <property type="protein sequence ID" value="KAK3584175.1"/>
    <property type="molecule type" value="Genomic_DNA"/>
</dbReference>
<keyword evidence="7 9" id="KW-1133">Transmembrane helix</keyword>
<dbReference type="SMART" id="SM00318">
    <property type="entry name" value="SNc"/>
    <property type="match status" value="1"/>
</dbReference>
<dbReference type="AlphaFoldDB" id="A0AAE0VPF5"/>
<organism evidence="11 12">
    <name type="scientific">Potamilus streckersoni</name>
    <dbReference type="NCBI Taxonomy" id="2493646"/>
    <lineage>
        <taxon>Eukaryota</taxon>
        <taxon>Metazoa</taxon>
        <taxon>Spiralia</taxon>
        <taxon>Lophotrochozoa</taxon>
        <taxon>Mollusca</taxon>
        <taxon>Bivalvia</taxon>
        <taxon>Autobranchia</taxon>
        <taxon>Heteroconchia</taxon>
        <taxon>Palaeoheterodonta</taxon>
        <taxon>Unionida</taxon>
        <taxon>Unionoidea</taxon>
        <taxon>Unionidae</taxon>
        <taxon>Ambleminae</taxon>
        <taxon>Lampsilini</taxon>
        <taxon>Potamilus</taxon>
    </lineage>
</organism>
<comment type="caution">
    <text evidence="11">The sequence shown here is derived from an EMBL/GenBank/DDBJ whole genome shotgun (WGS) entry which is preliminary data.</text>
</comment>
<dbReference type="PANTHER" id="PTHR43731:SF14">
    <property type="entry name" value="PRESENILIN-ASSOCIATED RHOMBOID-LIKE PROTEIN, MITOCHONDRIAL"/>
    <property type="match status" value="1"/>
</dbReference>
<comment type="catalytic activity">
    <reaction evidence="1">
        <text>Cleaves type-1 transmembrane domains using a catalytic dyad composed of serine and histidine that are contributed by different transmembrane domains.</text>
        <dbReference type="EC" id="3.4.21.105"/>
    </reaction>
</comment>
<dbReference type="InterPro" id="IPR050925">
    <property type="entry name" value="Rhomboid_protease_S54"/>
</dbReference>
<keyword evidence="8 9" id="KW-0472">Membrane</keyword>
<evidence type="ECO:0000313" key="12">
    <source>
        <dbReference type="Proteomes" id="UP001195483"/>
    </source>
</evidence>
<dbReference type="InterPro" id="IPR022764">
    <property type="entry name" value="Peptidase_S54_rhomboid_dom"/>
</dbReference>
<dbReference type="Pfam" id="PF01694">
    <property type="entry name" value="Rhomboid"/>
    <property type="match status" value="2"/>
</dbReference>
<name>A0AAE0VPF5_9BIVA</name>
<evidence type="ECO:0000256" key="7">
    <source>
        <dbReference type="ARBA" id="ARBA00022989"/>
    </source>
</evidence>
<sequence>MYIVPSPPYQTLSAGWSVPYQYLNGEFWRLISAIYLHGNIIHIAFNMLTLKQIFPLTGRGIAGNVVAMFAGIPVVGASGAIFGIVGSVIAAAKTDCAAMGKWAFIMVIFGFVFPGISNAAHIGGLICGLLVGRAVTYSADELCINKQKIIMSNRISAAVFLLTALTLVSCDQPKLDEYGGYYNEKLGQYVYVNPKVNQSVSNIKLARPGEIQSAEATVALVDRSDGVWLEIENRDAYMLLAQNLAKSYRNDKQRRFLVMLKFVNPGFIESSKAHKKKWQAYVAENLAKILTGKKVRAEMEFFKPGAMKGIIFYQNGSESININLWMVAEGLSYYFKDAIRQNPEEELYVRYQQTAESQRKGLWSYQR</sequence>
<evidence type="ECO:0000256" key="3">
    <source>
        <dbReference type="ARBA" id="ARBA00009045"/>
    </source>
</evidence>
<evidence type="ECO:0000256" key="6">
    <source>
        <dbReference type="ARBA" id="ARBA00022801"/>
    </source>
</evidence>
<keyword evidence="5 9" id="KW-0812">Transmembrane</keyword>
<evidence type="ECO:0000256" key="8">
    <source>
        <dbReference type="ARBA" id="ARBA00023136"/>
    </source>
</evidence>
<dbReference type="GO" id="GO:0016020">
    <property type="term" value="C:membrane"/>
    <property type="evidence" value="ECO:0007669"/>
    <property type="project" value="UniProtKB-SubCell"/>
</dbReference>
<reference evidence="11" key="3">
    <citation type="submission" date="2023-05" db="EMBL/GenBank/DDBJ databases">
        <authorList>
            <person name="Smith C.H."/>
        </authorList>
    </citation>
    <scope>NUCLEOTIDE SEQUENCE</scope>
    <source>
        <strain evidence="11">CHS0354</strain>
        <tissue evidence="11">Mantle</tissue>
    </source>
</reference>
<evidence type="ECO:0000259" key="10">
    <source>
        <dbReference type="SMART" id="SM00318"/>
    </source>
</evidence>
<dbReference type="Pfam" id="PF00565">
    <property type="entry name" value="SNase"/>
    <property type="match status" value="1"/>
</dbReference>
<comment type="subcellular location">
    <subcellularLocation>
        <location evidence="2">Membrane</location>
        <topology evidence="2">Multi-pass membrane protein</topology>
    </subcellularLocation>
</comment>
<keyword evidence="6" id="KW-0378">Hydrolase</keyword>